<keyword evidence="3" id="KW-1003">Cell membrane</keyword>
<evidence type="ECO:0000256" key="3">
    <source>
        <dbReference type="ARBA" id="ARBA00022475"/>
    </source>
</evidence>
<dbReference type="InterPro" id="IPR035906">
    <property type="entry name" value="MetI-like_sf"/>
</dbReference>
<evidence type="ECO:0000313" key="9">
    <source>
        <dbReference type="EMBL" id="USY18415.1"/>
    </source>
</evidence>
<dbReference type="CDD" id="cd06261">
    <property type="entry name" value="TM_PBP2"/>
    <property type="match status" value="1"/>
</dbReference>
<dbReference type="Proteomes" id="UP001055940">
    <property type="component" value="Chromosome"/>
</dbReference>
<dbReference type="Pfam" id="PF00528">
    <property type="entry name" value="BPD_transp_1"/>
    <property type="match status" value="1"/>
</dbReference>
<evidence type="ECO:0000256" key="2">
    <source>
        <dbReference type="ARBA" id="ARBA00022448"/>
    </source>
</evidence>
<protein>
    <submittedName>
        <fullName evidence="9">ABC transporter permease</fullName>
    </submittedName>
</protein>
<feature type="domain" description="ABC transmembrane type-1" evidence="8">
    <location>
        <begin position="1"/>
        <end position="101"/>
    </location>
</feature>
<evidence type="ECO:0000313" key="10">
    <source>
        <dbReference type="Proteomes" id="UP001055940"/>
    </source>
</evidence>
<organism evidence="9 10">
    <name type="scientific">Nocardiopsis exhalans</name>
    <dbReference type="NCBI Taxonomy" id="163604"/>
    <lineage>
        <taxon>Bacteria</taxon>
        <taxon>Bacillati</taxon>
        <taxon>Actinomycetota</taxon>
        <taxon>Actinomycetes</taxon>
        <taxon>Streptosporangiales</taxon>
        <taxon>Nocardiopsidaceae</taxon>
        <taxon>Nocardiopsis</taxon>
    </lineage>
</organism>
<name>A0ABY5D4U9_9ACTN</name>
<keyword evidence="10" id="KW-1185">Reference proteome</keyword>
<dbReference type="Gene3D" id="1.10.3720.10">
    <property type="entry name" value="MetI-like"/>
    <property type="match status" value="1"/>
</dbReference>
<dbReference type="RefSeq" id="WP_254417810.1">
    <property type="nucleotide sequence ID" value="NZ_BAAAJB010000035.1"/>
</dbReference>
<keyword evidence="4 7" id="KW-0812">Transmembrane</keyword>
<comment type="similarity">
    <text evidence="7">Belongs to the binding-protein-dependent transport system permease family.</text>
</comment>
<keyword evidence="2 7" id="KW-0813">Transport</keyword>
<accession>A0ABY5D4U9</accession>
<comment type="subcellular location">
    <subcellularLocation>
        <location evidence="1 7">Cell membrane</location>
        <topology evidence="1 7">Multi-pass membrane protein</topology>
    </subcellularLocation>
</comment>
<keyword evidence="5 7" id="KW-1133">Transmembrane helix</keyword>
<feature type="transmembrane region" description="Helical" evidence="7">
    <location>
        <begin position="78"/>
        <end position="101"/>
    </location>
</feature>
<dbReference type="PANTHER" id="PTHR43163">
    <property type="entry name" value="DIPEPTIDE TRANSPORT SYSTEM PERMEASE PROTEIN DPPB-RELATED"/>
    <property type="match status" value="1"/>
</dbReference>
<evidence type="ECO:0000256" key="5">
    <source>
        <dbReference type="ARBA" id="ARBA00022989"/>
    </source>
</evidence>
<evidence type="ECO:0000256" key="4">
    <source>
        <dbReference type="ARBA" id="ARBA00022692"/>
    </source>
</evidence>
<reference evidence="9" key="1">
    <citation type="submission" date="2022-06" db="EMBL/GenBank/DDBJ databases">
        <authorList>
            <person name="Ping M."/>
        </authorList>
    </citation>
    <scope>NUCLEOTIDE SEQUENCE</scope>
    <source>
        <strain evidence="9">JCM11759T</strain>
    </source>
</reference>
<evidence type="ECO:0000256" key="1">
    <source>
        <dbReference type="ARBA" id="ARBA00004651"/>
    </source>
</evidence>
<dbReference type="InterPro" id="IPR000515">
    <property type="entry name" value="MetI-like"/>
</dbReference>
<keyword evidence="6 7" id="KW-0472">Membrane</keyword>
<feature type="transmembrane region" description="Helical" evidence="7">
    <location>
        <begin position="33"/>
        <end position="58"/>
    </location>
</feature>
<gene>
    <name evidence="9" type="ORF">NE857_24340</name>
</gene>
<evidence type="ECO:0000259" key="8">
    <source>
        <dbReference type="PROSITE" id="PS50928"/>
    </source>
</evidence>
<dbReference type="PROSITE" id="PS50928">
    <property type="entry name" value="ABC_TM1"/>
    <property type="match status" value="1"/>
</dbReference>
<dbReference type="EMBL" id="CP099837">
    <property type="protein sequence ID" value="USY18415.1"/>
    <property type="molecule type" value="Genomic_DNA"/>
</dbReference>
<evidence type="ECO:0000256" key="6">
    <source>
        <dbReference type="ARBA" id="ARBA00023136"/>
    </source>
</evidence>
<evidence type="ECO:0000256" key="7">
    <source>
        <dbReference type="RuleBase" id="RU363032"/>
    </source>
</evidence>
<sequence length="113" mass="12361">MERTLEEQFVLTARARGTGPTAVRTRHVLRHTLVPLLSLSGWVLGSLLAGSVIVEAVFNRPGLGRLLVNAIAMRDFPVITGVIVVSAIAVTLITLLVDLLYRVVDPRLREVRP</sequence>
<dbReference type="PANTHER" id="PTHR43163:SF6">
    <property type="entry name" value="DIPEPTIDE TRANSPORT SYSTEM PERMEASE PROTEIN DPPB-RELATED"/>
    <property type="match status" value="1"/>
</dbReference>
<proteinExistence type="inferred from homology"/>
<dbReference type="SUPFAM" id="SSF161098">
    <property type="entry name" value="MetI-like"/>
    <property type="match status" value="1"/>
</dbReference>